<comment type="subcellular location">
    <subcellularLocation>
        <location evidence="1">Cell membrane</location>
        <topology evidence="1">Multi-pass membrane protein</topology>
    </subcellularLocation>
</comment>
<dbReference type="Proteomes" id="UP001500618">
    <property type="component" value="Unassembled WGS sequence"/>
</dbReference>
<keyword evidence="2" id="KW-1003">Cell membrane</keyword>
<dbReference type="PANTHER" id="PTHR36115:SF6">
    <property type="entry name" value="PROLINE-RICH ANTIGEN HOMOLOG"/>
    <property type="match status" value="1"/>
</dbReference>
<dbReference type="RefSeq" id="WP_163567962.1">
    <property type="nucleotide sequence ID" value="NZ_BAAANY010000018.1"/>
</dbReference>
<organism evidence="8 9">
    <name type="scientific">Fodinicola feengrottensis</name>
    <dbReference type="NCBI Taxonomy" id="435914"/>
    <lineage>
        <taxon>Bacteria</taxon>
        <taxon>Bacillati</taxon>
        <taxon>Actinomycetota</taxon>
        <taxon>Actinomycetes</taxon>
        <taxon>Mycobacteriales</taxon>
        <taxon>Fodinicola</taxon>
    </lineage>
</organism>
<evidence type="ECO:0000256" key="4">
    <source>
        <dbReference type="ARBA" id="ARBA00022989"/>
    </source>
</evidence>
<keyword evidence="9" id="KW-1185">Reference proteome</keyword>
<evidence type="ECO:0000256" key="6">
    <source>
        <dbReference type="SAM" id="Phobius"/>
    </source>
</evidence>
<evidence type="ECO:0000256" key="1">
    <source>
        <dbReference type="ARBA" id="ARBA00004651"/>
    </source>
</evidence>
<dbReference type="EMBL" id="BAAANY010000018">
    <property type="protein sequence ID" value="GAA1691145.1"/>
    <property type="molecule type" value="Genomic_DNA"/>
</dbReference>
<evidence type="ECO:0000259" key="7">
    <source>
        <dbReference type="Pfam" id="PF06271"/>
    </source>
</evidence>
<name>A0ABN2HPA7_9ACTN</name>
<comment type="caution">
    <text evidence="8">The sequence shown here is derived from an EMBL/GenBank/DDBJ whole genome shotgun (WGS) entry which is preliminary data.</text>
</comment>
<sequence>MTGDHTAEHRGALLGLPASGPGALAGFGRRLAALVVDGLLSVLVALAVVSLVTGHPQPPGTWSAVALFVEYTFFVGFFAQTPGMRVLGIACVRLPDGGPLGLWRAAVRAALLQLFVPAVITDENGRGWHDRAVQSVMVRTK</sequence>
<evidence type="ECO:0000256" key="2">
    <source>
        <dbReference type="ARBA" id="ARBA00022475"/>
    </source>
</evidence>
<dbReference type="InterPro" id="IPR010432">
    <property type="entry name" value="RDD"/>
</dbReference>
<gene>
    <name evidence="8" type="ORF">GCM10009765_45780</name>
</gene>
<accession>A0ABN2HPA7</accession>
<dbReference type="Pfam" id="PF06271">
    <property type="entry name" value="RDD"/>
    <property type="match status" value="1"/>
</dbReference>
<keyword evidence="3 6" id="KW-0812">Transmembrane</keyword>
<dbReference type="PANTHER" id="PTHR36115">
    <property type="entry name" value="PROLINE-RICH ANTIGEN HOMOLOG-RELATED"/>
    <property type="match status" value="1"/>
</dbReference>
<keyword evidence="5 6" id="KW-0472">Membrane</keyword>
<evidence type="ECO:0000256" key="3">
    <source>
        <dbReference type="ARBA" id="ARBA00022692"/>
    </source>
</evidence>
<reference evidence="8 9" key="1">
    <citation type="journal article" date="2019" name="Int. J. Syst. Evol. Microbiol.">
        <title>The Global Catalogue of Microorganisms (GCM) 10K type strain sequencing project: providing services to taxonomists for standard genome sequencing and annotation.</title>
        <authorList>
            <consortium name="The Broad Institute Genomics Platform"/>
            <consortium name="The Broad Institute Genome Sequencing Center for Infectious Disease"/>
            <person name="Wu L."/>
            <person name="Ma J."/>
        </authorList>
    </citation>
    <scope>NUCLEOTIDE SEQUENCE [LARGE SCALE GENOMIC DNA]</scope>
    <source>
        <strain evidence="8 9">JCM 14718</strain>
    </source>
</reference>
<feature type="transmembrane region" description="Helical" evidence="6">
    <location>
        <begin position="31"/>
        <end position="54"/>
    </location>
</feature>
<proteinExistence type="predicted"/>
<protein>
    <recommendedName>
        <fullName evidence="7">RDD domain-containing protein</fullName>
    </recommendedName>
</protein>
<evidence type="ECO:0000256" key="5">
    <source>
        <dbReference type="ARBA" id="ARBA00023136"/>
    </source>
</evidence>
<keyword evidence="4 6" id="KW-1133">Transmembrane helix</keyword>
<feature type="domain" description="RDD" evidence="7">
    <location>
        <begin position="24"/>
        <end position="117"/>
    </location>
</feature>
<dbReference type="InterPro" id="IPR051791">
    <property type="entry name" value="Pra-immunoreactive"/>
</dbReference>
<feature type="transmembrane region" description="Helical" evidence="6">
    <location>
        <begin position="60"/>
        <end position="79"/>
    </location>
</feature>
<evidence type="ECO:0000313" key="9">
    <source>
        <dbReference type="Proteomes" id="UP001500618"/>
    </source>
</evidence>
<evidence type="ECO:0000313" key="8">
    <source>
        <dbReference type="EMBL" id="GAA1691145.1"/>
    </source>
</evidence>